<dbReference type="SMART" id="SM00368">
    <property type="entry name" value="LRR_RI"/>
    <property type="match status" value="5"/>
</dbReference>
<gene>
    <name evidence="7" type="ORF">HK105_200722</name>
</gene>
<evidence type="ECO:0000313" key="7">
    <source>
        <dbReference type="EMBL" id="KAL2919805.1"/>
    </source>
</evidence>
<keyword evidence="4" id="KW-0206">Cytoskeleton</keyword>
<dbReference type="Pfam" id="PF13516">
    <property type="entry name" value="LRR_6"/>
    <property type="match status" value="2"/>
</dbReference>
<proteinExistence type="predicted"/>
<feature type="region of interest" description="Disordered" evidence="6">
    <location>
        <begin position="650"/>
        <end position="669"/>
    </location>
</feature>
<dbReference type="Gene3D" id="3.80.10.10">
    <property type="entry name" value="Ribonuclease Inhibitor"/>
    <property type="match status" value="2"/>
</dbReference>
<feature type="compositionally biased region" description="Low complexity" evidence="6">
    <location>
        <begin position="48"/>
        <end position="57"/>
    </location>
</feature>
<evidence type="ECO:0000256" key="6">
    <source>
        <dbReference type="SAM" id="MobiDB-lite"/>
    </source>
</evidence>
<comment type="caution">
    <text evidence="7">The sequence shown here is derived from an EMBL/GenBank/DDBJ whole genome shotgun (WGS) entry which is preliminary data.</text>
</comment>
<feature type="region of interest" description="Disordered" evidence="6">
    <location>
        <begin position="38"/>
        <end position="70"/>
    </location>
</feature>
<evidence type="ECO:0000256" key="1">
    <source>
        <dbReference type="ARBA" id="ARBA00004300"/>
    </source>
</evidence>
<dbReference type="InterPro" id="IPR032675">
    <property type="entry name" value="LRR_dom_sf"/>
</dbReference>
<accession>A0ABR4NJU3</accession>
<dbReference type="SUPFAM" id="SSF52047">
    <property type="entry name" value="RNI-like"/>
    <property type="match status" value="1"/>
</dbReference>
<name>A0ABR4NJU3_9FUNG</name>
<feature type="coiled-coil region" evidence="5">
    <location>
        <begin position="336"/>
        <end position="441"/>
    </location>
</feature>
<feature type="compositionally biased region" description="Basic and acidic residues" evidence="6">
    <location>
        <begin position="650"/>
        <end position="663"/>
    </location>
</feature>
<sequence>MESFRASYVSRCAELAVQPLQAVLDALSRRKAQVDAGRDADSLRRGDAAAADNTTNNSGGGGAAPPSPAKRSFVEKLDLSGQSVPLKACTALSLALADDCFFTRIVLADAFLGDDGCILIAGALKTNTTVTYLDLRGNSIRADGAIALGQMLKINTALKRQGILFRPGHGPCDILNLEWNCIGIWESGVRAIADALSINQTLEELDLRNNKIGPQASHHIALCLKHNTRLRKLDFRWNNAGLIGGRAFLDLLKWNVVLMDLDMTGNEIPEDIHRGIASALERNRDRFKHELHTKAHTENLTSTLQTLTQSHQEAISKLSSKLAATDQTALSLSQKLSLASSEIAEAQDAYRMLQAKIERLTNEKHAFEEQVVKERSQTQAQITDLQRELVAERERRIKAEDGYQKLSSQTTTRLLELEAALKRAEMDCEVLRRDKAMLLDDIAKSKEKEKAIAQLWEEKLQRHESISHNKLLALQSAKDDEIAERGKKYEERIRALELDKTRAHEEIDAIRTRHMADKRHWAEELSEAETRIHRDEEARRKDLEVQLQNLLRQRDTLQAEAASHLHTYTQSIKEHEAELKRLQEQRGQLNHDISDLKAKESHYATDITQLRARLEDARRETKAVEAQLASSQADAARLREAFEREKRELVDRERRDRRDETDKQQQQIHACEATIARLKDEIRKRDEELEASEEENMLKMKELQLSINSLLAQRTRKTIARAEMTAK</sequence>
<evidence type="ECO:0000313" key="8">
    <source>
        <dbReference type="Proteomes" id="UP001527925"/>
    </source>
</evidence>
<keyword evidence="2" id="KW-0963">Cytoplasm</keyword>
<dbReference type="EMBL" id="JADGIZ020000002">
    <property type="protein sequence ID" value="KAL2919805.1"/>
    <property type="molecule type" value="Genomic_DNA"/>
</dbReference>
<organism evidence="7 8">
    <name type="scientific">Polyrhizophydium stewartii</name>
    <dbReference type="NCBI Taxonomy" id="2732419"/>
    <lineage>
        <taxon>Eukaryota</taxon>
        <taxon>Fungi</taxon>
        <taxon>Fungi incertae sedis</taxon>
        <taxon>Chytridiomycota</taxon>
        <taxon>Chytridiomycota incertae sedis</taxon>
        <taxon>Chytridiomycetes</taxon>
        <taxon>Rhizophydiales</taxon>
        <taxon>Rhizophydiales incertae sedis</taxon>
        <taxon>Polyrhizophydium</taxon>
    </lineage>
</organism>
<evidence type="ECO:0000256" key="3">
    <source>
        <dbReference type="ARBA" id="ARBA00023054"/>
    </source>
</evidence>
<keyword evidence="8" id="KW-1185">Reference proteome</keyword>
<protein>
    <submittedName>
        <fullName evidence="7">Uncharacterized protein</fullName>
    </submittedName>
</protein>
<evidence type="ECO:0000256" key="5">
    <source>
        <dbReference type="SAM" id="Coils"/>
    </source>
</evidence>
<dbReference type="Proteomes" id="UP001527925">
    <property type="component" value="Unassembled WGS sequence"/>
</dbReference>
<evidence type="ECO:0000256" key="4">
    <source>
        <dbReference type="ARBA" id="ARBA00023212"/>
    </source>
</evidence>
<evidence type="ECO:0000256" key="2">
    <source>
        <dbReference type="ARBA" id="ARBA00022490"/>
    </source>
</evidence>
<dbReference type="InterPro" id="IPR052116">
    <property type="entry name" value="Centro_Cilium_Assembly"/>
</dbReference>
<reference evidence="7 8" key="1">
    <citation type="submission" date="2023-09" db="EMBL/GenBank/DDBJ databases">
        <title>Pangenome analysis of Batrachochytrium dendrobatidis and related Chytrids.</title>
        <authorList>
            <person name="Yacoub M.N."/>
            <person name="Stajich J.E."/>
            <person name="James T.Y."/>
        </authorList>
    </citation>
    <scope>NUCLEOTIDE SEQUENCE [LARGE SCALE GENOMIC DNA]</scope>
    <source>
        <strain evidence="7 8">JEL0888</strain>
    </source>
</reference>
<dbReference type="PANTHER" id="PTHR23170:SF3">
    <property type="entry name" value="LEUCINE-RICH REPEAT-CONTAINING PROTEIN 45"/>
    <property type="match status" value="1"/>
</dbReference>
<keyword evidence="3 5" id="KW-0175">Coiled coil</keyword>
<dbReference type="InterPro" id="IPR001611">
    <property type="entry name" value="Leu-rich_rpt"/>
</dbReference>
<feature type="compositionally biased region" description="Basic and acidic residues" evidence="6">
    <location>
        <begin position="38"/>
        <end position="47"/>
    </location>
</feature>
<dbReference type="PANTHER" id="PTHR23170">
    <property type="entry name" value="NY-REN-58 ANTIGEN"/>
    <property type="match status" value="1"/>
</dbReference>
<comment type="subcellular location">
    <subcellularLocation>
        <location evidence="1">Cytoplasm</location>
        <location evidence="1">Cytoskeleton</location>
        <location evidence="1">Microtubule organizing center</location>
        <location evidence="1">Centrosome</location>
    </subcellularLocation>
</comment>